<dbReference type="Ensembl" id="ENSPKIT00000031236.1">
    <property type="protein sequence ID" value="ENSPKIP00000007191.1"/>
    <property type="gene ID" value="ENSPKIG00000023189.1"/>
</dbReference>
<sequence length="75" mass="8336">MPAVLLFVRSLLIRLLSSKLASSAAQLIRRILAAAAAHLGSLLRHIWDRVRSQESREAILSCVLCILNMNKKVDN</sequence>
<organism evidence="2 3">
    <name type="scientific">Paramormyrops kingsleyae</name>
    <dbReference type="NCBI Taxonomy" id="1676925"/>
    <lineage>
        <taxon>Eukaryota</taxon>
        <taxon>Metazoa</taxon>
        <taxon>Chordata</taxon>
        <taxon>Craniata</taxon>
        <taxon>Vertebrata</taxon>
        <taxon>Euteleostomi</taxon>
        <taxon>Actinopterygii</taxon>
        <taxon>Neopterygii</taxon>
        <taxon>Teleostei</taxon>
        <taxon>Osteoglossocephala</taxon>
        <taxon>Osteoglossomorpha</taxon>
        <taxon>Osteoglossiformes</taxon>
        <taxon>Mormyridae</taxon>
        <taxon>Paramormyrops</taxon>
    </lineage>
</organism>
<feature type="signal peptide" evidence="1">
    <location>
        <begin position="1"/>
        <end position="18"/>
    </location>
</feature>
<dbReference type="GeneID" id="140588164"/>
<feature type="chain" id="PRO_5017257658" description="Myomixer, myoblast fusion factor" evidence="1">
    <location>
        <begin position="19"/>
        <end position="75"/>
    </location>
</feature>
<keyword evidence="1" id="KW-0732">Signal</keyword>
<dbReference type="GeneTree" id="ENSGT00940000180095"/>
<dbReference type="CDD" id="cd20278">
    <property type="entry name" value="Minion"/>
    <property type="match status" value="1"/>
</dbReference>
<protein>
    <recommendedName>
        <fullName evidence="4">Myomixer, myoblast fusion factor</fullName>
    </recommendedName>
</protein>
<dbReference type="AlphaFoldDB" id="A0A3B3QP38"/>
<dbReference type="Pfam" id="PF21950">
    <property type="entry name" value="MINION"/>
    <property type="match status" value="1"/>
</dbReference>
<evidence type="ECO:0008006" key="4">
    <source>
        <dbReference type="Google" id="ProtNLM"/>
    </source>
</evidence>
<reference evidence="2" key="2">
    <citation type="submission" date="2025-09" db="UniProtKB">
        <authorList>
            <consortium name="Ensembl"/>
        </authorList>
    </citation>
    <scope>IDENTIFICATION</scope>
</reference>
<dbReference type="GO" id="GO:0060538">
    <property type="term" value="P:skeletal muscle organ development"/>
    <property type="evidence" value="ECO:0007669"/>
    <property type="project" value="InterPro"/>
</dbReference>
<reference evidence="2" key="1">
    <citation type="submission" date="2025-08" db="UniProtKB">
        <authorList>
            <consortium name="Ensembl"/>
        </authorList>
    </citation>
    <scope>IDENTIFICATION</scope>
</reference>
<dbReference type="InterPro" id="IPR039014">
    <property type="entry name" value="Myomixer"/>
</dbReference>
<dbReference type="RefSeq" id="XP_072565581.1">
    <property type="nucleotide sequence ID" value="XM_072709480.1"/>
</dbReference>
<evidence type="ECO:0000313" key="3">
    <source>
        <dbReference type="Proteomes" id="UP000261540"/>
    </source>
</evidence>
<evidence type="ECO:0000313" key="2">
    <source>
        <dbReference type="Ensembl" id="ENSPKIP00000007191.1"/>
    </source>
</evidence>
<proteinExistence type="predicted"/>
<evidence type="ECO:0000256" key="1">
    <source>
        <dbReference type="SAM" id="SignalP"/>
    </source>
</evidence>
<name>A0A3B3QP38_9TELE</name>
<keyword evidence="3" id="KW-1185">Reference proteome</keyword>
<dbReference type="Proteomes" id="UP000261540">
    <property type="component" value="Unplaced"/>
</dbReference>
<dbReference type="GO" id="GO:0007520">
    <property type="term" value="P:myoblast fusion"/>
    <property type="evidence" value="ECO:0007669"/>
    <property type="project" value="InterPro"/>
</dbReference>
<accession>A0A3B3QP38</accession>